<evidence type="ECO:0000256" key="1">
    <source>
        <dbReference type="ARBA" id="ARBA00002862"/>
    </source>
</evidence>
<reference evidence="11" key="1">
    <citation type="journal article" date="2016" name="BMC Biol.">
        <title>Parallel evolution of highly conserved plastid genome architecture in red seaweeds and seed plants.</title>
        <authorList>
            <person name="Lee J."/>
            <person name="Cho C.H."/>
            <person name="Park S.I."/>
            <person name="Choi J.W."/>
            <person name="Song H.S."/>
            <person name="West J.A."/>
            <person name="Bhattacharya D."/>
            <person name="Yoon H.S."/>
        </authorList>
    </citation>
    <scope>NUCLEOTIDE SEQUENCE</scope>
</reference>
<organism evidence="11">
    <name type="scientific">Sebdenia flabellata</name>
    <dbReference type="NCBI Taxonomy" id="42024"/>
    <lineage>
        <taxon>Eukaryota</taxon>
        <taxon>Rhodophyta</taxon>
        <taxon>Florideophyceae</taxon>
        <taxon>Rhodymeniophycidae</taxon>
        <taxon>Sebdeniales</taxon>
        <taxon>Sebdeniaceae</taxon>
        <taxon>Sebdenia</taxon>
    </lineage>
</organism>
<evidence type="ECO:0000256" key="3">
    <source>
        <dbReference type="ARBA" id="ARBA00015395"/>
    </source>
</evidence>
<keyword evidence="8 10" id="KW-0472">Membrane</keyword>
<evidence type="ECO:0000256" key="9">
    <source>
        <dbReference type="ARBA" id="ARBA00046286"/>
    </source>
</evidence>
<evidence type="ECO:0000256" key="7">
    <source>
        <dbReference type="ARBA" id="ARBA00023078"/>
    </source>
</evidence>
<name>A0A1C9C9U6_9FLOR</name>
<dbReference type="Pfam" id="PF02392">
    <property type="entry name" value="Ycf4"/>
    <property type="match status" value="1"/>
</dbReference>
<evidence type="ECO:0000256" key="4">
    <source>
        <dbReference type="ARBA" id="ARBA00022531"/>
    </source>
</evidence>
<dbReference type="GO" id="GO:0009522">
    <property type="term" value="C:photosystem I"/>
    <property type="evidence" value="ECO:0007669"/>
    <property type="project" value="InterPro"/>
</dbReference>
<comment type="similarity">
    <text evidence="2 10">Belongs to the Ycf4 family.</text>
</comment>
<protein>
    <recommendedName>
        <fullName evidence="3 10">Photosystem I assembly protein Ycf4</fullName>
    </recommendedName>
</protein>
<dbReference type="PANTHER" id="PTHR33288:SF4">
    <property type="entry name" value="PHOTOSYSTEM I ASSEMBLY PROTEIN YCF4"/>
    <property type="match status" value="1"/>
</dbReference>
<dbReference type="RefSeq" id="YP_009296210.1">
    <property type="nucleotide sequence ID" value="NC_031170.1"/>
</dbReference>
<dbReference type="GO" id="GO:0055035">
    <property type="term" value="C:plastid thylakoid membrane"/>
    <property type="evidence" value="ECO:0007669"/>
    <property type="project" value="UniProtKB-SubCell"/>
</dbReference>
<evidence type="ECO:0000256" key="5">
    <source>
        <dbReference type="ARBA" id="ARBA00022692"/>
    </source>
</evidence>
<evidence type="ECO:0000256" key="8">
    <source>
        <dbReference type="ARBA" id="ARBA00023136"/>
    </source>
</evidence>
<evidence type="ECO:0000313" key="11">
    <source>
        <dbReference type="EMBL" id="AOM65145.1"/>
    </source>
</evidence>
<keyword evidence="4 10" id="KW-0602">Photosynthesis</keyword>
<dbReference type="NCBIfam" id="NF002712">
    <property type="entry name" value="PRK02542.1"/>
    <property type="match status" value="1"/>
</dbReference>
<dbReference type="HAMAP" id="MF_00437">
    <property type="entry name" value="Ycf4"/>
    <property type="match status" value="1"/>
</dbReference>
<gene>
    <name evidence="10 11" type="primary">ycf4</name>
    <name evidence="11" type="ORF">Sebd_058</name>
</gene>
<dbReference type="InterPro" id="IPR003359">
    <property type="entry name" value="PSI_Ycf4_assembly"/>
</dbReference>
<keyword evidence="7 10" id="KW-0793">Thylakoid</keyword>
<evidence type="ECO:0000256" key="10">
    <source>
        <dbReference type="HAMAP-Rule" id="MF_00437"/>
    </source>
</evidence>
<sequence length="183" mass="20800">MSNIRIDKILGSRRISNYWWATIIFFGGLSFFLVGLSSYSEMELLPFTKSSELLFLPQGIIMTFYGTVAICISIFLWLTIIWDVGAGYNEFNNDKGIITIFRLGFPGKNRILKLNYNISDIKSIKVVIQEGVTAKREIYLKTKDQREIPLTRVGQPLLLSEIENQATSLAQFLGVILEGIEYS</sequence>
<dbReference type="AlphaFoldDB" id="A0A1C9C9U6"/>
<keyword evidence="11" id="KW-0934">Plastid</keyword>
<dbReference type="GO" id="GO:0015979">
    <property type="term" value="P:photosynthesis"/>
    <property type="evidence" value="ECO:0007669"/>
    <property type="project" value="UniProtKB-UniRule"/>
</dbReference>
<keyword evidence="5 10" id="KW-0812">Transmembrane</keyword>
<dbReference type="PANTHER" id="PTHR33288">
    <property type="match status" value="1"/>
</dbReference>
<feature type="transmembrane region" description="Helical" evidence="10">
    <location>
        <begin position="59"/>
        <end position="82"/>
    </location>
</feature>
<feature type="transmembrane region" description="Helical" evidence="10">
    <location>
        <begin position="18"/>
        <end position="39"/>
    </location>
</feature>
<dbReference type="EMBL" id="KX284713">
    <property type="protein sequence ID" value="AOM65145.1"/>
    <property type="molecule type" value="Genomic_DNA"/>
</dbReference>
<dbReference type="GeneID" id="29072670"/>
<proteinExistence type="inferred from homology"/>
<keyword evidence="6 10" id="KW-1133">Transmembrane helix</keyword>
<evidence type="ECO:0000256" key="6">
    <source>
        <dbReference type="ARBA" id="ARBA00022989"/>
    </source>
</evidence>
<geneLocation type="plastid" evidence="11"/>
<evidence type="ECO:0000256" key="2">
    <source>
        <dbReference type="ARBA" id="ARBA00008198"/>
    </source>
</evidence>
<comment type="function">
    <text evidence="1 10">Seems to be required for the assembly of the photosystem I complex.</text>
</comment>
<accession>A0A1C9C9U6</accession>
<comment type="subcellular location">
    <subcellularLocation>
        <location evidence="10">Cellular thylakoid membrane</location>
        <topology evidence="10">Multi-pass membrane protein</topology>
    </subcellularLocation>
    <subcellularLocation>
        <location evidence="9">Plastid thylakoid membrane</location>
        <topology evidence="9">Multi-pass membrane protein</topology>
    </subcellularLocation>
</comment>